<dbReference type="AlphaFoldDB" id="A0A1I6GJT6"/>
<name>A0A1I6GJT6_9RHOB</name>
<evidence type="ECO:0000313" key="1">
    <source>
        <dbReference type="EMBL" id="SFR42327.1"/>
    </source>
</evidence>
<dbReference type="EMBL" id="FOYO01000001">
    <property type="protein sequence ID" value="SFR42327.1"/>
    <property type="molecule type" value="Genomic_DNA"/>
</dbReference>
<keyword evidence="2" id="KW-1185">Reference proteome</keyword>
<dbReference type="OrthoDB" id="9799937at2"/>
<dbReference type="PANTHER" id="PTHR34129:SF1">
    <property type="entry name" value="DUF952 DOMAIN-CONTAINING PROTEIN"/>
    <property type="match status" value="1"/>
</dbReference>
<dbReference type="PANTHER" id="PTHR34129">
    <property type="entry name" value="BLR1139 PROTEIN"/>
    <property type="match status" value="1"/>
</dbReference>
<dbReference type="InterPro" id="IPR009297">
    <property type="entry name" value="DUF952"/>
</dbReference>
<gene>
    <name evidence="1" type="ORF">SAMN04488002_1574</name>
</gene>
<accession>A0A1I6GJT6</accession>
<dbReference type="RefSeq" id="WP_090214743.1">
    <property type="nucleotide sequence ID" value="NZ_FOYO01000001.1"/>
</dbReference>
<dbReference type="Pfam" id="PF06108">
    <property type="entry name" value="DUF952"/>
    <property type="match status" value="1"/>
</dbReference>
<organism evidence="1 2">
    <name type="scientific">Litoreibacter janthinus</name>
    <dbReference type="NCBI Taxonomy" id="670154"/>
    <lineage>
        <taxon>Bacteria</taxon>
        <taxon>Pseudomonadati</taxon>
        <taxon>Pseudomonadota</taxon>
        <taxon>Alphaproteobacteria</taxon>
        <taxon>Rhodobacterales</taxon>
        <taxon>Roseobacteraceae</taxon>
        <taxon>Litoreibacter</taxon>
    </lineage>
</organism>
<sequence>MLIYKIMTADAWSEFQANDRFTGAPIDLTDGYIHFSTAEQAQETAAKHFAGQTDLWLIWGDAPEDAALKWEVSRGGAEFPHLYRDWLLSEVSGGAALPWNGTAHLFPVGMQ</sequence>
<dbReference type="Proteomes" id="UP000199658">
    <property type="component" value="Unassembled WGS sequence"/>
</dbReference>
<dbReference type="Gene3D" id="3.20.170.20">
    <property type="entry name" value="Protein of unknown function DUF952"/>
    <property type="match status" value="1"/>
</dbReference>
<dbReference type="STRING" id="670154.SAMN04488002_1574"/>
<evidence type="ECO:0000313" key="2">
    <source>
        <dbReference type="Proteomes" id="UP000199658"/>
    </source>
</evidence>
<dbReference type="SUPFAM" id="SSF56399">
    <property type="entry name" value="ADP-ribosylation"/>
    <property type="match status" value="1"/>
</dbReference>
<reference evidence="2" key="1">
    <citation type="submission" date="2016-10" db="EMBL/GenBank/DDBJ databases">
        <authorList>
            <person name="Varghese N."/>
            <person name="Submissions S."/>
        </authorList>
    </citation>
    <scope>NUCLEOTIDE SEQUENCE [LARGE SCALE GENOMIC DNA]</scope>
    <source>
        <strain evidence="2">DSM 26921</strain>
    </source>
</reference>
<protein>
    <submittedName>
        <fullName evidence="1">Uncharacterized conserved protein, DUF952 family</fullName>
    </submittedName>
</protein>
<proteinExistence type="predicted"/>